<evidence type="ECO:0000313" key="3">
    <source>
        <dbReference type="Proteomes" id="UP000232638"/>
    </source>
</evidence>
<accession>A0A2K8UE30</accession>
<organism evidence="2 3">
    <name type="scientific">Candidatus Thiodictyon syntrophicum</name>
    <dbReference type="NCBI Taxonomy" id="1166950"/>
    <lineage>
        <taxon>Bacteria</taxon>
        <taxon>Pseudomonadati</taxon>
        <taxon>Pseudomonadota</taxon>
        <taxon>Gammaproteobacteria</taxon>
        <taxon>Chromatiales</taxon>
        <taxon>Chromatiaceae</taxon>
        <taxon>Thiodictyon</taxon>
    </lineage>
</organism>
<name>A0A2K8UE30_9GAMM</name>
<dbReference type="PANTHER" id="PTHR35586">
    <property type="entry name" value="SLL1691 PROTEIN"/>
    <property type="match status" value="1"/>
</dbReference>
<dbReference type="PANTHER" id="PTHR35586:SF1">
    <property type="entry name" value="SLL1691 PROTEIN"/>
    <property type="match status" value="1"/>
</dbReference>
<feature type="domain" description="DUF4351" evidence="1">
    <location>
        <begin position="231"/>
        <end position="281"/>
    </location>
</feature>
<dbReference type="AlphaFoldDB" id="A0A2K8UE30"/>
<dbReference type="InterPro" id="IPR022573">
    <property type="entry name" value="DUF2887"/>
</dbReference>
<evidence type="ECO:0000259" key="1">
    <source>
        <dbReference type="Pfam" id="PF14261"/>
    </source>
</evidence>
<protein>
    <recommendedName>
        <fullName evidence="1">DUF4351 domain-containing protein</fullName>
    </recommendedName>
</protein>
<reference evidence="2 3" key="1">
    <citation type="submission" date="2017-03" db="EMBL/GenBank/DDBJ databases">
        <title>Complete genome sequence of Candidatus 'Thiodictyon syntrophicum' sp. nov. strain Cad16T, a photolithoautotroph purple sulfur bacterium isolated from an alpine meromictic lake.</title>
        <authorList>
            <person name="Luedin S.M."/>
            <person name="Pothier J.F."/>
            <person name="Danza F."/>
            <person name="Storelli N."/>
            <person name="Wittwer M."/>
            <person name="Tonolla M."/>
        </authorList>
    </citation>
    <scope>NUCLEOTIDE SEQUENCE [LARGE SCALE GENOMIC DNA]</scope>
    <source>
        <strain evidence="2 3">Cad16T</strain>
    </source>
</reference>
<dbReference type="OrthoDB" id="5761946at2"/>
<dbReference type="Proteomes" id="UP000232638">
    <property type="component" value="Chromosome"/>
</dbReference>
<dbReference type="InterPro" id="IPR025587">
    <property type="entry name" value="DUF4351"/>
</dbReference>
<gene>
    <name evidence="2" type="ORF">THSYN_24850</name>
</gene>
<dbReference type="RefSeq" id="WP_100921528.1">
    <property type="nucleotide sequence ID" value="NZ_CP020370.1"/>
</dbReference>
<dbReference type="EMBL" id="CP020370">
    <property type="protein sequence ID" value="AUB83854.1"/>
    <property type="molecule type" value="Genomic_DNA"/>
</dbReference>
<evidence type="ECO:0000313" key="2">
    <source>
        <dbReference type="EMBL" id="AUB83854.1"/>
    </source>
</evidence>
<keyword evidence="3" id="KW-1185">Reference proteome</keyword>
<proteinExistence type="predicted"/>
<dbReference type="KEGG" id="tsy:THSYN_24850"/>
<dbReference type="Pfam" id="PF11103">
    <property type="entry name" value="DUF2887"/>
    <property type="match status" value="1"/>
</dbReference>
<dbReference type="Pfam" id="PF14261">
    <property type="entry name" value="DUF4351"/>
    <property type="match status" value="1"/>
</dbReference>
<sequence>MKTDHPIYLFLSTGAEAFRVLTGGHQLVGEYRFCSLTIKGLERRLDGIFEPEGHAGPVYVVEFQGQYAAGAWYNLLTKIGLYGEEHPERDVIGIAVFLRERDAPGCPSRVGEAGSLAMGVALDRILPEWLAREPDNPYVAVFAPLMIEDDAELRAQAPALWRTVQEAPVLPAVRDLLSQVLEFWFFERFRGLTAKEIWAMLNLVTPIQETRAYQSIFEEGKTEGEAKGKAEGKAEGRASTLKRQLARRFGAVPGWAQRRIDAAPVAQLDAWLDGIFDAESLLALIGPQEGSG</sequence>